<dbReference type="InterPro" id="IPR011990">
    <property type="entry name" value="TPR-like_helical_dom_sf"/>
</dbReference>
<proteinExistence type="inferred from homology"/>
<dbReference type="Pfam" id="PF13041">
    <property type="entry name" value="PPR_2"/>
    <property type="match status" value="2"/>
</dbReference>
<evidence type="ECO:0000256" key="3">
    <source>
        <dbReference type="PROSITE-ProRule" id="PRU00708"/>
    </source>
</evidence>
<feature type="repeat" description="PPR" evidence="3">
    <location>
        <begin position="662"/>
        <end position="696"/>
    </location>
</feature>
<dbReference type="OrthoDB" id="1859983at2759"/>
<dbReference type="Pfam" id="PF01535">
    <property type="entry name" value="PPR"/>
    <property type="match status" value="7"/>
</dbReference>
<dbReference type="Gene3D" id="1.25.40.10">
    <property type="entry name" value="Tetratricopeptide repeat domain"/>
    <property type="match status" value="6"/>
</dbReference>
<keyword evidence="5" id="KW-1185">Reference proteome</keyword>
<accession>A0A7I8K9S4</accession>
<comment type="similarity">
    <text evidence="1">Belongs to the PPR family. PCMP-H subfamily.</text>
</comment>
<dbReference type="Proteomes" id="UP000663760">
    <property type="component" value="Chromosome 4"/>
</dbReference>
<dbReference type="FunFam" id="1.25.40.10:FF:000361">
    <property type="entry name" value="Pentatricopeptide repeat-containing protein chloroplastic"/>
    <property type="match status" value="2"/>
</dbReference>
<dbReference type="FunFam" id="1.25.40.10:FF:000690">
    <property type="entry name" value="Pentatricopeptide repeat-containing protein"/>
    <property type="match status" value="1"/>
</dbReference>
<dbReference type="InterPro" id="IPR046848">
    <property type="entry name" value="E_motif"/>
</dbReference>
<dbReference type="Pfam" id="PF12854">
    <property type="entry name" value="PPR_1"/>
    <property type="match status" value="1"/>
</dbReference>
<evidence type="ECO:0000313" key="5">
    <source>
        <dbReference type="Proteomes" id="UP000663760"/>
    </source>
</evidence>
<dbReference type="NCBIfam" id="TIGR00756">
    <property type="entry name" value="PPR"/>
    <property type="match status" value="6"/>
</dbReference>
<dbReference type="GO" id="GO:0003729">
    <property type="term" value="F:mRNA binding"/>
    <property type="evidence" value="ECO:0007669"/>
    <property type="project" value="UniProtKB-ARBA"/>
</dbReference>
<evidence type="ECO:0000256" key="1">
    <source>
        <dbReference type="ARBA" id="ARBA00006643"/>
    </source>
</evidence>
<dbReference type="Pfam" id="PF20431">
    <property type="entry name" value="E_motif"/>
    <property type="match status" value="1"/>
</dbReference>
<dbReference type="AlphaFoldDB" id="A0A7I8K9S4"/>
<feature type="repeat" description="PPR" evidence="3">
    <location>
        <begin position="221"/>
        <end position="255"/>
    </location>
</feature>
<name>A0A7I8K9S4_SPIIN</name>
<dbReference type="FunFam" id="1.25.40.10:FF:000344">
    <property type="entry name" value="Pentatricopeptide repeat-containing protein"/>
    <property type="match status" value="1"/>
</dbReference>
<dbReference type="PROSITE" id="PS51375">
    <property type="entry name" value="PPR"/>
    <property type="match status" value="6"/>
</dbReference>
<organism evidence="4 5">
    <name type="scientific">Spirodela intermedia</name>
    <name type="common">Intermediate duckweed</name>
    <dbReference type="NCBI Taxonomy" id="51605"/>
    <lineage>
        <taxon>Eukaryota</taxon>
        <taxon>Viridiplantae</taxon>
        <taxon>Streptophyta</taxon>
        <taxon>Embryophyta</taxon>
        <taxon>Tracheophyta</taxon>
        <taxon>Spermatophyta</taxon>
        <taxon>Magnoliopsida</taxon>
        <taxon>Liliopsida</taxon>
        <taxon>Araceae</taxon>
        <taxon>Lemnoideae</taxon>
        <taxon>Spirodela</taxon>
    </lineage>
</organism>
<evidence type="ECO:0000256" key="2">
    <source>
        <dbReference type="ARBA" id="ARBA00022737"/>
    </source>
</evidence>
<dbReference type="PANTHER" id="PTHR47926:SF383">
    <property type="entry name" value="DYW DOMAIN-CONTAINING PROTEIN"/>
    <property type="match status" value="1"/>
</dbReference>
<dbReference type="InterPro" id="IPR002885">
    <property type="entry name" value="PPR_rpt"/>
</dbReference>
<evidence type="ECO:0000313" key="4">
    <source>
        <dbReference type="EMBL" id="CAA7394509.1"/>
    </source>
</evidence>
<feature type="repeat" description="PPR" evidence="3">
    <location>
        <begin position="561"/>
        <end position="595"/>
    </location>
</feature>
<dbReference type="InterPro" id="IPR046960">
    <property type="entry name" value="PPR_At4g14850-like_plant"/>
</dbReference>
<feature type="repeat" description="PPR" evidence="3">
    <location>
        <begin position="358"/>
        <end position="392"/>
    </location>
</feature>
<feature type="repeat" description="PPR" evidence="3">
    <location>
        <begin position="150"/>
        <end position="185"/>
    </location>
</feature>
<feature type="repeat" description="PPR" evidence="3">
    <location>
        <begin position="460"/>
        <end position="494"/>
    </location>
</feature>
<dbReference type="EMBL" id="LR746267">
    <property type="protein sequence ID" value="CAA7394509.1"/>
    <property type="molecule type" value="Genomic_DNA"/>
</dbReference>
<keyword evidence="2" id="KW-0677">Repeat</keyword>
<dbReference type="PANTHER" id="PTHR47926">
    <property type="entry name" value="PENTATRICOPEPTIDE REPEAT-CONTAINING PROTEIN"/>
    <property type="match status" value="1"/>
</dbReference>
<dbReference type="GO" id="GO:0009451">
    <property type="term" value="P:RNA modification"/>
    <property type="evidence" value="ECO:0007669"/>
    <property type="project" value="InterPro"/>
</dbReference>
<protein>
    <submittedName>
        <fullName evidence="4">Uncharacterized protein</fullName>
    </submittedName>
</protein>
<reference evidence="4" key="1">
    <citation type="submission" date="2020-02" db="EMBL/GenBank/DDBJ databases">
        <authorList>
            <person name="Scholz U."/>
            <person name="Mascher M."/>
            <person name="Fiebig A."/>
        </authorList>
    </citation>
    <scope>NUCLEOTIDE SEQUENCE</scope>
</reference>
<gene>
    <name evidence="4" type="ORF">SI8410_04005170</name>
</gene>
<sequence>MDLTLAAGFPSLRPSSAAREANLTFPRASLSSPATVSHRQQQRPPLAISSELSPFNQRIEALCRNGNLHGALQLLRDSPAGRRRSEATAVLLQACGDQGALDVGRQVHRIMSSEGLMADSVLTTRLVTMYATCGSSGESRAVFDSLESRNLYHWNALISGYSRNELWEEAMEAFTRMLFTTDLQPDGFTLPCVLRACARVSSMEAGKRIHGVAVKIGLDCDAFVCNSLISMYSRCGRIGEALQLFDLMPQRNLVSWNTMLRGLSEVGLAEDCLHLFRQLLLSEEEEEALHPDDATLVSVLPICAAEGLIEMGRLIHGLGLKLGLIRHLRVSNSLIDMYAKCGRLVESQSLFRELDQRNEVSWNTMIGGFSRSGEVRKTFELVREMAASTEEAMDEITILNASTACSEPAMIQTLKELHGYVIRNGIQSNDLLSNVLIAAYSKCGSSRTAEEIFFAMETKTVSSWNALMGGYAQNDDPQRAVDLHIQMVSSALRPDKFSVGSLLSAAARLRYLRGGRSSHGFILRNGFQDDSFIVVSLLSFYLQCGEVGSAEIIFNRMGERSSVAWNAMISGLAQNQLSGEALCYFRRMLAEGRRPSAIAATGVLTACGQLSALRQGKELHCFSLKADLSVDSFVGSSIIDMYAKCGAIDASRRFFDGFQKKDVVSWNVMIMGYGIHGQGLEAVELLERMEEVGPPPDSATFLGLLVACNHAGMVAEGLRYFEEMKTKHRVEPKMEHYACMADMLGRAGRLEEAATVAKEMPAEPDGRLWSSLLGACRNHGDVEMGEKIAARLLGMEPQKAEHYVLASNLFAASGRWDEVRSVRKTMKEMGLRKEPGCSWIDVDGKLYEFVAGDF</sequence>